<proteinExistence type="predicted"/>
<feature type="region of interest" description="Disordered" evidence="1">
    <location>
        <begin position="1"/>
        <end position="21"/>
    </location>
</feature>
<protein>
    <submittedName>
        <fullName evidence="2">Uncharacterized protein</fullName>
    </submittedName>
</protein>
<keyword evidence="3" id="KW-1185">Reference proteome</keyword>
<dbReference type="Proteomes" id="UP000289738">
    <property type="component" value="Chromosome B07"/>
</dbReference>
<dbReference type="SMR" id="A0A444Y9S5"/>
<dbReference type="AlphaFoldDB" id="A0A444Y9S5"/>
<evidence type="ECO:0000313" key="2">
    <source>
        <dbReference type="EMBL" id="RYQ98712.1"/>
    </source>
</evidence>
<feature type="compositionally biased region" description="Polar residues" evidence="1">
    <location>
        <begin position="1"/>
        <end position="12"/>
    </location>
</feature>
<gene>
    <name evidence="2" type="ORF">Ahy_B07g086472</name>
</gene>
<dbReference type="OrthoDB" id="678007at2759"/>
<sequence>MEDVGSASTSRTSNHHQKNKNSLFSRMKRGCLYFAVSVEESFRYVKAFFVGQSKVITARNEKEASAAELEATKMQVEAADAAEATKNKLNTTT</sequence>
<organism evidence="2 3">
    <name type="scientific">Arachis hypogaea</name>
    <name type="common">Peanut</name>
    <dbReference type="NCBI Taxonomy" id="3818"/>
    <lineage>
        <taxon>Eukaryota</taxon>
        <taxon>Viridiplantae</taxon>
        <taxon>Streptophyta</taxon>
        <taxon>Embryophyta</taxon>
        <taxon>Tracheophyta</taxon>
        <taxon>Spermatophyta</taxon>
        <taxon>Magnoliopsida</taxon>
        <taxon>eudicotyledons</taxon>
        <taxon>Gunneridae</taxon>
        <taxon>Pentapetalae</taxon>
        <taxon>rosids</taxon>
        <taxon>fabids</taxon>
        <taxon>Fabales</taxon>
        <taxon>Fabaceae</taxon>
        <taxon>Papilionoideae</taxon>
        <taxon>50 kb inversion clade</taxon>
        <taxon>dalbergioids sensu lato</taxon>
        <taxon>Dalbergieae</taxon>
        <taxon>Pterocarpus clade</taxon>
        <taxon>Arachis</taxon>
    </lineage>
</organism>
<accession>A0A444Y9S5</accession>
<evidence type="ECO:0000256" key="1">
    <source>
        <dbReference type="SAM" id="MobiDB-lite"/>
    </source>
</evidence>
<evidence type="ECO:0000313" key="3">
    <source>
        <dbReference type="Proteomes" id="UP000289738"/>
    </source>
</evidence>
<comment type="caution">
    <text evidence="2">The sequence shown here is derived from an EMBL/GenBank/DDBJ whole genome shotgun (WGS) entry which is preliminary data.</text>
</comment>
<dbReference type="EMBL" id="SDMP01000017">
    <property type="protein sequence ID" value="RYQ98712.1"/>
    <property type="molecule type" value="Genomic_DNA"/>
</dbReference>
<name>A0A444Y9S5_ARAHY</name>
<reference evidence="2 3" key="1">
    <citation type="submission" date="2019-01" db="EMBL/GenBank/DDBJ databases">
        <title>Sequencing of cultivated peanut Arachis hypogaea provides insights into genome evolution and oil improvement.</title>
        <authorList>
            <person name="Chen X."/>
        </authorList>
    </citation>
    <scope>NUCLEOTIDE SEQUENCE [LARGE SCALE GENOMIC DNA]</scope>
    <source>
        <strain evidence="3">cv. Fuhuasheng</strain>
        <tissue evidence="2">Leaves</tissue>
    </source>
</reference>
<dbReference type="Gramene" id="arahy.Tifrunner.gnm2.ann2.Ah17g226200.1">
    <property type="protein sequence ID" value="arahy.Tifrunner.gnm2.ann2.Ah17g226200.1-CDS"/>
    <property type="gene ID" value="arahy.Tifrunner.gnm2.ann2.Ah17g226200"/>
</dbReference>